<sequence length="132" mass="14576">MGSEVKSIPMTPGIRHALRRHASQRHRLTERLVRSGRRLYTPSRRPQHRYRFTFCLVPLSQRQEAPLVSLASPGTNEASGGHSGEARCRGRGIGHFPATRERSGDDNSVFGCVAGLGGIAGEQRGDRWHPTP</sequence>
<dbReference type="EMBL" id="VSRR010016748">
    <property type="protein sequence ID" value="MPC59647.1"/>
    <property type="molecule type" value="Genomic_DNA"/>
</dbReference>
<keyword evidence="3" id="KW-1185">Reference proteome</keyword>
<proteinExistence type="predicted"/>
<evidence type="ECO:0000256" key="1">
    <source>
        <dbReference type="SAM" id="MobiDB-lite"/>
    </source>
</evidence>
<evidence type="ECO:0000313" key="3">
    <source>
        <dbReference type="Proteomes" id="UP000324222"/>
    </source>
</evidence>
<protein>
    <submittedName>
        <fullName evidence="2">Uncharacterized protein</fullName>
    </submittedName>
</protein>
<organism evidence="2 3">
    <name type="scientific">Portunus trituberculatus</name>
    <name type="common">Swimming crab</name>
    <name type="synonym">Neptunus trituberculatus</name>
    <dbReference type="NCBI Taxonomy" id="210409"/>
    <lineage>
        <taxon>Eukaryota</taxon>
        <taxon>Metazoa</taxon>
        <taxon>Ecdysozoa</taxon>
        <taxon>Arthropoda</taxon>
        <taxon>Crustacea</taxon>
        <taxon>Multicrustacea</taxon>
        <taxon>Malacostraca</taxon>
        <taxon>Eumalacostraca</taxon>
        <taxon>Eucarida</taxon>
        <taxon>Decapoda</taxon>
        <taxon>Pleocyemata</taxon>
        <taxon>Brachyura</taxon>
        <taxon>Eubrachyura</taxon>
        <taxon>Portunoidea</taxon>
        <taxon>Portunidae</taxon>
        <taxon>Portuninae</taxon>
        <taxon>Portunus</taxon>
    </lineage>
</organism>
<reference evidence="2 3" key="1">
    <citation type="submission" date="2019-05" db="EMBL/GenBank/DDBJ databases">
        <title>Another draft genome of Portunus trituberculatus and its Hox gene families provides insights of decapod evolution.</title>
        <authorList>
            <person name="Jeong J.-H."/>
            <person name="Song I."/>
            <person name="Kim S."/>
            <person name="Choi T."/>
            <person name="Kim D."/>
            <person name="Ryu S."/>
            <person name="Kim W."/>
        </authorList>
    </citation>
    <scope>NUCLEOTIDE SEQUENCE [LARGE SCALE GENOMIC DNA]</scope>
    <source>
        <tissue evidence="2">Muscle</tissue>
    </source>
</reference>
<name>A0A5B7GR42_PORTR</name>
<feature type="region of interest" description="Disordered" evidence="1">
    <location>
        <begin position="71"/>
        <end position="104"/>
    </location>
</feature>
<dbReference type="Proteomes" id="UP000324222">
    <property type="component" value="Unassembled WGS sequence"/>
</dbReference>
<evidence type="ECO:0000313" key="2">
    <source>
        <dbReference type="EMBL" id="MPC59647.1"/>
    </source>
</evidence>
<gene>
    <name evidence="2" type="ORF">E2C01_053671</name>
</gene>
<dbReference type="AlphaFoldDB" id="A0A5B7GR42"/>
<comment type="caution">
    <text evidence="2">The sequence shown here is derived from an EMBL/GenBank/DDBJ whole genome shotgun (WGS) entry which is preliminary data.</text>
</comment>
<accession>A0A5B7GR42</accession>